<evidence type="ECO:0000313" key="2">
    <source>
        <dbReference type="Proteomes" id="UP001170379"/>
    </source>
</evidence>
<comment type="caution">
    <text evidence="1">The sequence shown here is derived from an EMBL/GenBank/DDBJ whole genome shotgun (WGS) entry which is preliminary data.</text>
</comment>
<name>A0ABT7CBT1_9MICO</name>
<dbReference type="Proteomes" id="UP001170379">
    <property type="component" value="Unassembled WGS sequence"/>
</dbReference>
<sequence>MRFRLTAKDGRYGVAFGFGFPLDCEANFFGSLVDGYIGLGYFNPVFERNASLLGNAALIELGKNFELGSGVLIHPDGKHAIGRTNRATAICHDTPPWCKRPAISG</sequence>
<protein>
    <submittedName>
        <fullName evidence="1">Uncharacterized protein</fullName>
    </submittedName>
</protein>
<reference evidence="1" key="2">
    <citation type="journal article" date="2022" name="Sci. Rep.">
        <title>In silico prediction of the enzymes involved in the degradation of the herbicide molinate by Gulosibacter molinativorax ON4T.</title>
        <authorList>
            <person name="Lopes A.R."/>
            <person name="Bunin E."/>
            <person name="Viana A.T."/>
            <person name="Froufe H."/>
            <person name="Munoz-Merida A."/>
            <person name="Pinho D."/>
            <person name="Figueiredo J."/>
            <person name="Barroso C."/>
            <person name="Vaz-Moreira I."/>
            <person name="Bellanger X."/>
            <person name="Egas C."/>
            <person name="Nunes O.C."/>
        </authorList>
    </citation>
    <scope>NUCLEOTIDE SEQUENCE</scope>
    <source>
        <strain evidence="1">ON4</strain>
    </source>
</reference>
<proteinExistence type="predicted"/>
<accession>A0ABT7CBT1</accession>
<gene>
    <name evidence="1" type="ORF">C7K25_15025</name>
</gene>
<dbReference type="EMBL" id="PXVD01000036">
    <property type="protein sequence ID" value="MDJ1372651.1"/>
    <property type="molecule type" value="Genomic_DNA"/>
</dbReference>
<reference evidence="1" key="1">
    <citation type="submission" date="2018-03" db="EMBL/GenBank/DDBJ databases">
        <authorList>
            <person name="Nunes O.C."/>
            <person name="Lopes A.R."/>
            <person name="Froufe H."/>
            <person name="Munoz-Merida A."/>
            <person name="Barroso C."/>
            <person name="Egas C."/>
        </authorList>
    </citation>
    <scope>NUCLEOTIDE SEQUENCE</scope>
    <source>
        <strain evidence="1">ON4</strain>
    </source>
</reference>
<evidence type="ECO:0000313" key="1">
    <source>
        <dbReference type="EMBL" id="MDJ1372651.1"/>
    </source>
</evidence>
<keyword evidence="2" id="KW-1185">Reference proteome</keyword>
<organism evidence="1 2">
    <name type="scientific">Gulosibacter molinativorax</name>
    <dbReference type="NCBI Taxonomy" id="256821"/>
    <lineage>
        <taxon>Bacteria</taxon>
        <taxon>Bacillati</taxon>
        <taxon>Actinomycetota</taxon>
        <taxon>Actinomycetes</taxon>
        <taxon>Micrococcales</taxon>
        <taxon>Microbacteriaceae</taxon>
        <taxon>Gulosibacter</taxon>
    </lineage>
</organism>